<dbReference type="AlphaFoldDB" id="A0A016UFH4"/>
<sequence length="69" mass="7619">MSNSKGSSITAPMWQVSEPSEAEQAQIWAFTVAHFSNFRLAKHIGRCSSIIVALMKDPNADDQKRSPGR</sequence>
<dbReference type="Proteomes" id="UP000024635">
    <property type="component" value="Unassembled WGS sequence"/>
</dbReference>
<evidence type="ECO:0000313" key="1">
    <source>
        <dbReference type="EMBL" id="EYC13373.1"/>
    </source>
</evidence>
<keyword evidence="2" id="KW-1185">Reference proteome</keyword>
<protein>
    <submittedName>
        <fullName evidence="1">Uncharacterized protein</fullName>
    </submittedName>
</protein>
<accession>A0A016UFH4</accession>
<reference evidence="2" key="1">
    <citation type="journal article" date="2015" name="Nat. Genet.">
        <title>The genome and transcriptome of the zoonotic hookworm Ancylostoma ceylanicum identify infection-specific gene families.</title>
        <authorList>
            <person name="Schwarz E.M."/>
            <person name="Hu Y."/>
            <person name="Antoshechkin I."/>
            <person name="Miller M.M."/>
            <person name="Sternberg P.W."/>
            <person name="Aroian R.V."/>
        </authorList>
    </citation>
    <scope>NUCLEOTIDE SEQUENCE</scope>
    <source>
        <strain evidence="2">HY135</strain>
    </source>
</reference>
<comment type="caution">
    <text evidence="1">The sequence shown here is derived from an EMBL/GenBank/DDBJ whole genome shotgun (WGS) entry which is preliminary data.</text>
</comment>
<evidence type="ECO:0000313" key="2">
    <source>
        <dbReference type="Proteomes" id="UP000024635"/>
    </source>
</evidence>
<dbReference type="Gene3D" id="1.10.10.60">
    <property type="entry name" value="Homeodomain-like"/>
    <property type="match status" value="1"/>
</dbReference>
<organism evidence="1 2">
    <name type="scientific">Ancylostoma ceylanicum</name>
    <dbReference type="NCBI Taxonomy" id="53326"/>
    <lineage>
        <taxon>Eukaryota</taxon>
        <taxon>Metazoa</taxon>
        <taxon>Ecdysozoa</taxon>
        <taxon>Nematoda</taxon>
        <taxon>Chromadorea</taxon>
        <taxon>Rhabditida</taxon>
        <taxon>Rhabditina</taxon>
        <taxon>Rhabditomorpha</taxon>
        <taxon>Strongyloidea</taxon>
        <taxon>Ancylostomatidae</taxon>
        <taxon>Ancylostomatinae</taxon>
        <taxon>Ancylostoma</taxon>
    </lineage>
</organism>
<name>A0A016UFH4_9BILA</name>
<gene>
    <name evidence="1" type="primary">Acey_s0044.g951</name>
    <name evidence="1" type="ORF">Y032_0044g951</name>
</gene>
<proteinExistence type="predicted"/>
<dbReference type="EMBL" id="JARK01001380">
    <property type="protein sequence ID" value="EYC13373.1"/>
    <property type="molecule type" value="Genomic_DNA"/>
</dbReference>